<reference evidence="4" key="1">
    <citation type="journal article" date="2023" name="Antibiotics">
        <title>Prevalence and Molecular Characterization of Methicillin-Resistant Staphylococci (MRS) and Mammaliicocci (MRM) in Dromedary Camels from Algeria: First Detection of SCCmec-mecC Hybrid in Methicillin-Resistant Mammaliicoccus lentus.</title>
        <authorList>
            <person name="Belhout C."/>
            <person name="Boyen F."/>
            <person name="Vereecke N."/>
            <person name="Theuns S."/>
            <person name="Taibi N."/>
            <person name="Stegger M."/>
            <person name="de la Fe-Rodriguez P.Y."/>
            <person name="Bouayad L."/>
            <person name="Elgroud R."/>
            <person name="Butaye P."/>
        </authorList>
    </citation>
    <scope>NUCLEOTIDE SEQUENCE</scope>
    <source>
        <strain evidence="4">7048</strain>
    </source>
</reference>
<proteinExistence type="inferred from homology"/>
<dbReference type="GO" id="GO:0016853">
    <property type="term" value="F:isomerase activity"/>
    <property type="evidence" value="ECO:0007669"/>
    <property type="project" value="UniProtKB-KW"/>
</dbReference>
<dbReference type="PANTHER" id="PTHR13774:SF17">
    <property type="entry name" value="PHENAZINE BIOSYNTHESIS-LIKE DOMAIN-CONTAINING PROTEIN"/>
    <property type="match status" value="1"/>
</dbReference>
<organism evidence="4 5">
    <name type="scientific">Mammaliicoccus lentus</name>
    <name type="common">Staphylococcus lentus</name>
    <dbReference type="NCBI Taxonomy" id="42858"/>
    <lineage>
        <taxon>Bacteria</taxon>
        <taxon>Bacillati</taxon>
        <taxon>Bacillota</taxon>
        <taxon>Bacilli</taxon>
        <taxon>Bacillales</taxon>
        <taxon>Staphylococcaceae</taxon>
        <taxon>Mammaliicoccus</taxon>
    </lineage>
</organism>
<dbReference type="NCBIfam" id="TIGR00654">
    <property type="entry name" value="PhzF_family"/>
    <property type="match status" value="1"/>
</dbReference>
<dbReference type="RefSeq" id="WP_147641159.1">
    <property type="nucleotide sequence ID" value="NZ_CABIVY010000025.1"/>
</dbReference>
<protein>
    <submittedName>
        <fullName evidence="4">PhzF family phenazine biosynthesis isomerase</fullName>
    </submittedName>
</protein>
<evidence type="ECO:0000313" key="4">
    <source>
        <dbReference type="EMBL" id="WHI60441.1"/>
    </source>
</evidence>
<dbReference type="Proteomes" id="UP001223261">
    <property type="component" value="Chromosome"/>
</dbReference>
<accession>A0AAX3W688</accession>
<feature type="active site" evidence="3">
    <location>
        <position position="47"/>
    </location>
</feature>
<comment type="similarity">
    <text evidence="1">Belongs to the PhzF family.</text>
</comment>
<dbReference type="PIRSF" id="PIRSF016184">
    <property type="entry name" value="PhzC_PhzF"/>
    <property type="match status" value="1"/>
</dbReference>
<dbReference type="Pfam" id="PF02567">
    <property type="entry name" value="PhzC-PhzF"/>
    <property type="match status" value="1"/>
</dbReference>
<evidence type="ECO:0000256" key="1">
    <source>
        <dbReference type="ARBA" id="ARBA00008270"/>
    </source>
</evidence>
<gene>
    <name evidence="4" type="ORF">PYH69_02095</name>
</gene>
<name>A0AAX3W688_MAMLE</name>
<dbReference type="AlphaFoldDB" id="A0AAX3W688"/>
<evidence type="ECO:0000313" key="5">
    <source>
        <dbReference type="Proteomes" id="UP001223261"/>
    </source>
</evidence>
<dbReference type="EMBL" id="CP118848">
    <property type="protein sequence ID" value="WHI60441.1"/>
    <property type="molecule type" value="Genomic_DNA"/>
</dbReference>
<dbReference type="InterPro" id="IPR003719">
    <property type="entry name" value="Phenazine_PhzF-like"/>
</dbReference>
<sequence length="299" mass="33141">MKSVHIYHYEAFSTEANKGNPAGVVLDTEHLTTKEMQEIASRVGFNETAFPVKSDKADLRIRFFTPGHEMDLCGHATIATMYALKTKGLLKNKSKLTIETNAGILTIGISISDDKMYITMQQATPQFETFTGSKEALAHSIGIEKEDIDDNFPVLYGSTGVWTLLLPVKSLYICKKMSPNNQSFPSILKEKPKASIHPFCFETYDANAHMHARHFSSPFSGTIEDPVTGTASGVMGNYYAKYINNNLENPLNLVIEQGQEIGKNGKVLVEVTTNKNNYDIKIIGNAVYVKDFNITLGNK</sequence>
<keyword evidence="2 4" id="KW-0413">Isomerase</keyword>
<dbReference type="SUPFAM" id="SSF54506">
    <property type="entry name" value="Diaminopimelate epimerase-like"/>
    <property type="match status" value="1"/>
</dbReference>
<dbReference type="Gene3D" id="3.10.310.10">
    <property type="entry name" value="Diaminopimelate Epimerase, Chain A, domain 1"/>
    <property type="match status" value="2"/>
</dbReference>
<evidence type="ECO:0000256" key="3">
    <source>
        <dbReference type="PIRSR" id="PIRSR016184-1"/>
    </source>
</evidence>
<dbReference type="GO" id="GO:0005737">
    <property type="term" value="C:cytoplasm"/>
    <property type="evidence" value="ECO:0007669"/>
    <property type="project" value="TreeGrafter"/>
</dbReference>
<dbReference type="PANTHER" id="PTHR13774">
    <property type="entry name" value="PHENAZINE BIOSYNTHESIS PROTEIN"/>
    <property type="match status" value="1"/>
</dbReference>
<evidence type="ECO:0000256" key="2">
    <source>
        <dbReference type="ARBA" id="ARBA00023235"/>
    </source>
</evidence>